<dbReference type="InParanoid" id="K1QM03"/>
<reference evidence="1" key="1">
    <citation type="journal article" date="2012" name="Nature">
        <title>The oyster genome reveals stress adaptation and complexity of shell formation.</title>
        <authorList>
            <person name="Zhang G."/>
            <person name="Fang X."/>
            <person name="Guo X."/>
            <person name="Li L."/>
            <person name="Luo R."/>
            <person name="Xu F."/>
            <person name="Yang P."/>
            <person name="Zhang L."/>
            <person name="Wang X."/>
            <person name="Qi H."/>
            <person name="Xiong Z."/>
            <person name="Que H."/>
            <person name="Xie Y."/>
            <person name="Holland P.W."/>
            <person name="Paps J."/>
            <person name="Zhu Y."/>
            <person name="Wu F."/>
            <person name="Chen Y."/>
            <person name="Wang J."/>
            <person name="Peng C."/>
            <person name="Meng J."/>
            <person name="Yang L."/>
            <person name="Liu J."/>
            <person name="Wen B."/>
            <person name="Zhang N."/>
            <person name="Huang Z."/>
            <person name="Zhu Q."/>
            <person name="Feng Y."/>
            <person name="Mount A."/>
            <person name="Hedgecock D."/>
            <person name="Xu Z."/>
            <person name="Liu Y."/>
            <person name="Domazet-Loso T."/>
            <person name="Du Y."/>
            <person name="Sun X."/>
            <person name="Zhang S."/>
            <person name="Liu B."/>
            <person name="Cheng P."/>
            <person name="Jiang X."/>
            <person name="Li J."/>
            <person name="Fan D."/>
            <person name="Wang W."/>
            <person name="Fu W."/>
            <person name="Wang T."/>
            <person name="Wang B."/>
            <person name="Zhang J."/>
            <person name="Peng Z."/>
            <person name="Li Y."/>
            <person name="Li N."/>
            <person name="Wang J."/>
            <person name="Chen M."/>
            <person name="He Y."/>
            <person name="Tan F."/>
            <person name="Song X."/>
            <person name="Zheng Q."/>
            <person name="Huang R."/>
            <person name="Yang H."/>
            <person name="Du X."/>
            <person name="Chen L."/>
            <person name="Yang M."/>
            <person name="Gaffney P.M."/>
            <person name="Wang S."/>
            <person name="Luo L."/>
            <person name="She Z."/>
            <person name="Ming Y."/>
            <person name="Huang W."/>
            <person name="Zhang S."/>
            <person name="Huang B."/>
            <person name="Zhang Y."/>
            <person name="Qu T."/>
            <person name="Ni P."/>
            <person name="Miao G."/>
            <person name="Wang J."/>
            <person name="Wang Q."/>
            <person name="Steinberg C.E."/>
            <person name="Wang H."/>
            <person name="Li N."/>
            <person name="Qian L."/>
            <person name="Zhang G."/>
            <person name="Li Y."/>
            <person name="Yang H."/>
            <person name="Liu X."/>
            <person name="Wang J."/>
            <person name="Yin Y."/>
            <person name="Wang J."/>
        </authorList>
    </citation>
    <scope>NUCLEOTIDE SEQUENCE [LARGE SCALE GENOMIC DNA]</scope>
    <source>
        <strain evidence="1">05x7-T-G4-1.051#20</strain>
    </source>
</reference>
<dbReference type="InterPro" id="IPR001304">
    <property type="entry name" value="C-type_lectin-like"/>
</dbReference>
<dbReference type="InterPro" id="IPR016187">
    <property type="entry name" value="CTDL_fold"/>
</dbReference>
<dbReference type="AlphaFoldDB" id="K1QM03"/>
<dbReference type="EMBL" id="JH817210">
    <property type="protein sequence ID" value="EKC29870.1"/>
    <property type="molecule type" value="Genomic_DNA"/>
</dbReference>
<name>K1QM03_MAGGI</name>
<dbReference type="InterPro" id="IPR016186">
    <property type="entry name" value="C-type_lectin-like/link_sf"/>
</dbReference>
<dbReference type="HOGENOM" id="CLU_1215792_0_0_1"/>
<sequence>MQALKIVYKMPSSRQIVLNVKEVYLKYNITGLHRPQQHDAGVYDIGWQYYIATKRRCRDPFIDGRDLNICFTFAGFHDMTEAKAKCAAIQSSIISITSEQENHFLKRLAGTLSSVSMPNDSYIRPFIQGFWDGIDWILDDGTPLVYTKWANGQPQITRQYIKLSKEGWKTTYFSSIRPMLSLKKFEEDLNFIYIPSFILQRKLTAWRDCDKISPRHNPNWTLDLVDIL</sequence>
<proteinExistence type="predicted"/>
<evidence type="ECO:0000313" key="1">
    <source>
        <dbReference type="EMBL" id="EKC29870.1"/>
    </source>
</evidence>
<organism evidence="1">
    <name type="scientific">Magallana gigas</name>
    <name type="common">Pacific oyster</name>
    <name type="synonym">Crassostrea gigas</name>
    <dbReference type="NCBI Taxonomy" id="29159"/>
    <lineage>
        <taxon>Eukaryota</taxon>
        <taxon>Metazoa</taxon>
        <taxon>Spiralia</taxon>
        <taxon>Lophotrochozoa</taxon>
        <taxon>Mollusca</taxon>
        <taxon>Bivalvia</taxon>
        <taxon>Autobranchia</taxon>
        <taxon>Pteriomorphia</taxon>
        <taxon>Ostreida</taxon>
        <taxon>Ostreoidea</taxon>
        <taxon>Ostreidae</taxon>
        <taxon>Magallana</taxon>
    </lineage>
</organism>
<dbReference type="SUPFAM" id="SSF56436">
    <property type="entry name" value="C-type lectin-like"/>
    <property type="match status" value="1"/>
</dbReference>
<dbReference type="Gene3D" id="3.10.100.10">
    <property type="entry name" value="Mannose-Binding Protein A, subunit A"/>
    <property type="match status" value="1"/>
</dbReference>
<protein>
    <submittedName>
        <fullName evidence="1">Uncharacterized protein</fullName>
    </submittedName>
</protein>
<accession>K1QM03</accession>
<dbReference type="SMART" id="SM00034">
    <property type="entry name" value="CLECT"/>
    <property type="match status" value="1"/>
</dbReference>
<gene>
    <name evidence="1" type="ORF">CGI_10026204</name>
</gene>